<dbReference type="InterPro" id="IPR011009">
    <property type="entry name" value="Kinase-like_dom_sf"/>
</dbReference>
<organism evidence="1 2">
    <name type="scientific">Cephalotrichum gorgonifer</name>
    <dbReference type="NCBI Taxonomy" id="2041049"/>
    <lineage>
        <taxon>Eukaryota</taxon>
        <taxon>Fungi</taxon>
        <taxon>Dikarya</taxon>
        <taxon>Ascomycota</taxon>
        <taxon>Pezizomycotina</taxon>
        <taxon>Sordariomycetes</taxon>
        <taxon>Hypocreomycetidae</taxon>
        <taxon>Microascales</taxon>
        <taxon>Microascaceae</taxon>
        <taxon>Cephalotrichum</taxon>
    </lineage>
</organism>
<evidence type="ECO:0000313" key="2">
    <source>
        <dbReference type="Proteomes" id="UP001187682"/>
    </source>
</evidence>
<evidence type="ECO:0008006" key="3">
    <source>
        <dbReference type="Google" id="ProtNLM"/>
    </source>
</evidence>
<proteinExistence type="predicted"/>
<comment type="caution">
    <text evidence="1">The sequence shown here is derived from an EMBL/GenBank/DDBJ whole genome shotgun (WGS) entry which is preliminary data.</text>
</comment>
<evidence type="ECO:0000313" key="1">
    <source>
        <dbReference type="EMBL" id="SPO05332.1"/>
    </source>
</evidence>
<protein>
    <recommendedName>
        <fullName evidence="3">Aminoglycoside phosphotransferase domain-containing protein</fullName>
    </recommendedName>
</protein>
<reference evidence="1" key="1">
    <citation type="submission" date="2018-03" db="EMBL/GenBank/DDBJ databases">
        <authorList>
            <person name="Guldener U."/>
        </authorList>
    </citation>
    <scope>NUCLEOTIDE SEQUENCE</scope>
</reference>
<keyword evidence="2" id="KW-1185">Reference proteome</keyword>
<dbReference type="PANTHER" id="PTHR21310">
    <property type="entry name" value="AMINOGLYCOSIDE PHOSPHOTRANSFERASE-RELATED-RELATED"/>
    <property type="match status" value="1"/>
</dbReference>
<accession>A0AAE8N3K0</accession>
<dbReference type="InterPro" id="IPR051678">
    <property type="entry name" value="AGP_Transferase"/>
</dbReference>
<dbReference type="PANTHER" id="PTHR21310:SF37">
    <property type="entry name" value="AMINOGLYCOSIDE PHOSPHOTRANSFERASE DOMAIN-CONTAINING PROTEIN"/>
    <property type="match status" value="1"/>
</dbReference>
<name>A0AAE8N3K0_9PEZI</name>
<dbReference type="SUPFAM" id="SSF56112">
    <property type="entry name" value="Protein kinase-like (PK-like)"/>
    <property type="match status" value="1"/>
</dbReference>
<dbReference type="EMBL" id="ONZQ02000012">
    <property type="protein sequence ID" value="SPO05332.1"/>
    <property type="molecule type" value="Genomic_DNA"/>
</dbReference>
<dbReference type="Gene3D" id="3.30.200.20">
    <property type="entry name" value="Phosphorylase Kinase, domain 1"/>
    <property type="match status" value="1"/>
</dbReference>
<dbReference type="Proteomes" id="UP001187682">
    <property type="component" value="Unassembled WGS sequence"/>
</dbReference>
<dbReference type="AlphaFoldDB" id="A0AAE8N3K0"/>
<gene>
    <name evidence="1" type="ORF">DNG_08019</name>
</gene>
<sequence>MAPDIPFLGTYFDEIVETEADNECRAWVRKMLGAKAELGAFVASRRLPPVRRGTEDETGTETGTGAGTGTYVAFLKGSFNLGFRYSFPEGSDTIIRFPKPGHTATALRDEKVVNEVRVLEYLRQNTTIPLPRVHSWGLTAEGPLGLGPFIIMDFVEGTLLTDVLKRPTANEQERHILNPDVDNAMLDNVYRQIAG</sequence>